<evidence type="ECO:0000313" key="2">
    <source>
        <dbReference type="Proteomes" id="UP000190150"/>
    </source>
</evidence>
<protein>
    <submittedName>
        <fullName evidence="1">Uncharacterized protein</fullName>
    </submittedName>
</protein>
<dbReference type="Proteomes" id="UP000190150">
    <property type="component" value="Unassembled WGS sequence"/>
</dbReference>
<proteinExistence type="predicted"/>
<reference evidence="2" key="1">
    <citation type="submission" date="2017-02" db="EMBL/GenBank/DDBJ databases">
        <authorList>
            <person name="Varghese N."/>
            <person name="Submissions S."/>
        </authorList>
    </citation>
    <scope>NUCLEOTIDE SEQUENCE [LARGE SCALE GENOMIC DNA]</scope>
    <source>
        <strain evidence="2">DSM 24091</strain>
    </source>
</reference>
<dbReference type="EMBL" id="FUZF01000017">
    <property type="protein sequence ID" value="SKB97011.1"/>
    <property type="molecule type" value="Genomic_DNA"/>
</dbReference>
<name>A0A1T5FLD7_9SPHI</name>
<evidence type="ECO:0000313" key="1">
    <source>
        <dbReference type="EMBL" id="SKB97011.1"/>
    </source>
</evidence>
<dbReference type="STRING" id="1513896.SAMN05660841_03352"/>
<organism evidence="1 2">
    <name type="scientific">Sphingobacterium nematocida</name>
    <dbReference type="NCBI Taxonomy" id="1513896"/>
    <lineage>
        <taxon>Bacteria</taxon>
        <taxon>Pseudomonadati</taxon>
        <taxon>Bacteroidota</taxon>
        <taxon>Sphingobacteriia</taxon>
        <taxon>Sphingobacteriales</taxon>
        <taxon>Sphingobacteriaceae</taxon>
        <taxon>Sphingobacterium</taxon>
    </lineage>
</organism>
<keyword evidence="2" id="KW-1185">Reference proteome</keyword>
<gene>
    <name evidence="1" type="ORF">SAMN05660841_03352</name>
</gene>
<dbReference type="AlphaFoldDB" id="A0A1T5FLD7"/>
<sequence>MASLAGFESVISLERCEVDTTPYRRFFSPTYKAGLARGND</sequence>
<accession>A0A1T5FLD7</accession>